<proteinExistence type="predicted"/>
<protein>
    <recommendedName>
        <fullName evidence="3">Solute-binding protein family 3/N-terminal domain-containing protein</fullName>
    </recommendedName>
</protein>
<dbReference type="SUPFAM" id="SSF53850">
    <property type="entry name" value="Periplasmic binding protein-like II"/>
    <property type="match status" value="1"/>
</dbReference>
<sequence>MQNRFWVLLISAVMFSFTAPPARGEEIVRMAFPIGAVEFFKYEFGVIELALDHADGDFRLVIEEFEGMTQARISSMMQEEKVDVMFTGYSLERETMFLQVDVPMTRGLLGYRAFITHKENIPALSQAASLEELKKFCIGTGSDWPDASIMEKSGFCVDRAPRDQLWPMVANKRFDLLSRAVHEGYREIDVISREYPNVVLSPSPVLAYPFDLFIYVNRNNERLHAILTQGLSRAYSTGDFMRHFLSNPHIRQALETLKDPDTQIIQIENPDMSQKSRDIDPALWENIVRRKYDDDFGYDPRDQM</sequence>
<organism evidence="1 2">
    <name type="scientific">Thalassospira tepidiphila MCCC 1A03514</name>
    <dbReference type="NCBI Taxonomy" id="1177930"/>
    <lineage>
        <taxon>Bacteria</taxon>
        <taxon>Pseudomonadati</taxon>
        <taxon>Pseudomonadota</taxon>
        <taxon>Alphaproteobacteria</taxon>
        <taxon>Rhodospirillales</taxon>
        <taxon>Thalassospiraceae</taxon>
        <taxon>Thalassospira</taxon>
    </lineage>
</organism>
<comment type="caution">
    <text evidence="1">The sequence shown here is derived from an EMBL/GenBank/DDBJ whole genome shotgun (WGS) entry which is preliminary data.</text>
</comment>
<name>A0A853KV30_9PROT</name>
<evidence type="ECO:0000313" key="1">
    <source>
        <dbReference type="EMBL" id="OAZ08107.1"/>
    </source>
</evidence>
<reference evidence="1 2" key="1">
    <citation type="submission" date="2014-07" db="EMBL/GenBank/DDBJ databases">
        <title>Draft genome sequence of Thalassospira tepidiphila 1-1B.</title>
        <authorList>
            <person name="Lai Q."/>
            <person name="Shao Z."/>
        </authorList>
    </citation>
    <scope>NUCLEOTIDE SEQUENCE [LARGE SCALE GENOMIC DNA]</scope>
    <source>
        <strain evidence="1 2">MCCC 1A03514</strain>
    </source>
</reference>
<dbReference type="AlphaFoldDB" id="A0A853KV30"/>
<evidence type="ECO:0008006" key="3">
    <source>
        <dbReference type="Google" id="ProtNLM"/>
    </source>
</evidence>
<accession>A0A853KV30</accession>
<evidence type="ECO:0000313" key="2">
    <source>
        <dbReference type="Proteomes" id="UP000094009"/>
    </source>
</evidence>
<dbReference type="EMBL" id="JPVZ01000011">
    <property type="protein sequence ID" value="OAZ08107.1"/>
    <property type="molecule type" value="Genomic_DNA"/>
</dbReference>
<gene>
    <name evidence="1" type="ORF">TH4_18855</name>
</gene>
<dbReference type="RefSeq" id="WP_064782262.1">
    <property type="nucleotide sequence ID" value="NZ_JPVZ01000011.1"/>
</dbReference>
<dbReference type="Proteomes" id="UP000094009">
    <property type="component" value="Unassembled WGS sequence"/>
</dbReference>